<feature type="signal peptide" evidence="1">
    <location>
        <begin position="1"/>
        <end position="32"/>
    </location>
</feature>
<sequence>MMGASSDRHRPVARLPAGLACTLLILTAVACAAEDDPSNAQVGSCLEALGKGGKTLREDFHIVGCTTPQAAYKVIKKANRCDDVTNGYLVMSSRRTRSQLCLTLNAKKGDCFYQEIGFPTGKASKVTCGPSATYRVTKVSEGAADASICGKDVPNWTKTPDELPRAIVYRHPALTLCADRP</sequence>
<evidence type="ECO:0008006" key="4">
    <source>
        <dbReference type="Google" id="ProtNLM"/>
    </source>
</evidence>
<dbReference type="AlphaFoldDB" id="A0A1H6F1M6"/>
<gene>
    <name evidence="2" type="ORF">SAMN05444920_1324</name>
</gene>
<proteinExistence type="predicted"/>
<accession>A0A1H6F1M6</accession>
<evidence type="ECO:0000313" key="3">
    <source>
        <dbReference type="Proteomes" id="UP000236732"/>
    </source>
</evidence>
<dbReference type="EMBL" id="FNVT01000032">
    <property type="protein sequence ID" value="SEH02995.1"/>
    <property type="molecule type" value="Genomic_DNA"/>
</dbReference>
<keyword evidence="3" id="KW-1185">Reference proteome</keyword>
<keyword evidence="1" id="KW-0732">Signal</keyword>
<evidence type="ECO:0000313" key="2">
    <source>
        <dbReference type="EMBL" id="SEH02995.1"/>
    </source>
</evidence>
<organism evidence="2 3">
    <name type="scientific">Nonomuraea solani</name>
    <dbReference type="NCBI Taxonomy" id="1144553"/>
    <lineage>
        <taxon>Bacteria</taxon>
        <taxon>Bacillati</taxon>
        <taxon>Actinomycetota</taxon>
        <taxon>Actinomycetes</taxon>
        <taxon>Streptosporangiales</taxon>
        <taxon>Streptosporangiaceae</taxon>
        <taxon>Nonomuraea</taxon>
    </lineage>
</organism>
<dbReference type="Proteomes" id="UP000236732">
    <property type="component" value="Unassembled WGS sequence"/>
</dbReference>
<reference evidence="2 3" key="1">
    <citation type="submission" date="2016-10" db="EMBL/GenBank/DDBJ databases">
        <authorList>
            <person name="de Groot N.N."/>
        </authorList>
    </citation>
    <scope>NUCLEOTIDE SEQUENCE [LARGE SCALE GENOMIC DNA]</scope>
    <source>
        <strain evidence="2 3">CGMCC 4.7037</strain>
    </source>
</reference>
<feature type="chain" id="PRO_5009297659" description="Lipoprotein" evidence="1">
    <location>
        <begin position="33"/>
        <end position="181"/>
    </location>
</feature>
<protein>
    <recommendedName>
        <fullName evidence="4">Lipoprotein</fullName>
    </recommendedName>
</protein>
<name>A0A1H6F1M6_9ACTN</name>
<evidence type="ECO:0000256" key="1">
    <source>
        <dbReference type="SAM" id="SignalP"/>
    </source>
</evidence>